<sequence length="431" mass="45194">MAVRVSTLQRITTGICASGVLLLVDCTMPNPAFDERETMGDATEVVGDGEDEPGDGDSNDGDGDGDGNGDGDGDGDSGDGDGDGDPGDGDGDGDPGDGDGDGPLCGAPEHYADCDFNDQDDLTDSPFAALGLGCTGPDSETIPVVEPALTANNPASWRVATHFGEAEGPHFGGYLWAAHDNEFVSPGGDLPDIPPNTSGAILILSTGLLPEPDESGGVVLQPGSQTNSDNNANASGGEFPEPISPQLGSNFGQGGNPFYDCDGVNDCSDSLYEQWFVDGWNQLHNKMWLKFKVTPPAEVYGYMFDFAFFTSEYPDFVNTTYNDMFVAWSNSEAYTGNLTFIGQSPMNTTSLAQADGFSHTDEDPALAGTGFEGYGSTNWLRARGPVAPGEEVEITLFMSDLGDKNNGSVVLLDNFRWDCGGCEVDDCGFTP</sequence>
<evidence type="ECO:0008006" key="4">
    <source>
        <dbReference type="Google" id="ProtNLM"/>
    </source>
</evidence>
<proteinExistence type="predicted"/>
<accession>A0A2S9XHK2</accession>
<feature type="region of interest" description="Disordered" evidence="1">
    <location>
        <begin position="33"/>
        <end position="118"/>
    </location>
</feature>
<organism evidence="2 3">
    <name type="scientific">Enhygromyxa salina</name>
    <dbReference type="NCBI Taxonomy" id="215803"/>
    <lineage>
        <taxon>Bacteria</taxon>
        <taxon>Pseudomonadati</taxon>
        <taxon>Myxococcota</taxon>
        <taxon>Polyangia</taxon>
        <taxon>Nannocystales</taxon>
        <taxon>Nannocystaceae</taxon>
        <taxon>Enhygromyxa</taxon>
    </lineage>
</organism>
<gene>
    <name evidence="2" type="ORF">ENSA5_50680</name>
</gene>
<evidence type="ECO:0000313" key="3">
    <source>
        <dbReference type="Proteomes" id="UP000237968"/>
    </source>
</evidence>
<comment type="caution">
    <text evidence="2">The sequence shown here is derived from an EMBL/GenBank/DDBJ whole genome shotgun (WGS) entry which is preliminary data.</text>
</comment>
<dbReference type="NCBIfam" id="NF038133">
    <property type="entry name" value="choice_anch_L"/>
    <property type="match status" value="1"/>
</dbReference>
<dbReference type="EMBL" id="PVNK01000219">
    <property type="protein sequence ID" value="PRP92220.1"/>
    <property type="molecule type" value="Genomic_DNA"/>
</dbReference>
<evidence type="ECO:0000256" key="1">
    <source>
        <dbReference type="SAM" id="MobiDB-lite"/>
    </source>
</evidence>
<evidence type="ECO:0000313" key="2">
    <source>
        <dbReference type="EMBL" id="PRP92220.1"/>
    </source>
</evidence>
<dbReference type="Proteomes" id="UP000237968">
    <property type="component" value="Unassembled WGS sequence"/>
</dbReference>
<keyword evidence="3" id="KW-1185">Reference proteome</keyword>
<dbReference type="InterPro" id="IPR049804">
    <property type="entry name" value="Choice_anch_L"/>
</dbReference>
<feature type="compositionally biased region" description="Acidic residues" evidence="1">
    <location>
        <begin position="47"/>
        <end position="100"/>
    </location>
</feature>
<dbReference type="AlphaFoldDB" id="A0A2S9XHK2"/>
<name>A0A2S9XHK2_9BACT</name>
<reference evidence="2 3" key="1">
    <citation type="submission" date="2018-03" db="EMBL/GenBank/DDBJ databases">
        <title>Draft Genome Sequences of the Obligatory Marine Myxobacteria Enhygromyxa salina SWB005.</title>
        <authorList>
            <person name="Poehlein A."/>
            <person name="Moghaddam J.A."/>
            <person name="Harms H."/>
            <person name="Alanjari M."/>
            <person name="Koenig G.M."/>
            <person name="Daniel R."/>
            <person name="Schaeberle T.F."/>
        </authorList>
    </citation>
    <scope>NUCLEOTIDE SEQUENCE [LARGE SCALE GENOMIC DNA]</scope>
    <source>
        <strain evidence="2 3">SWB005</strain>
    </source>
</reference>
<protein>
    <recommendedName>
        <fullName evidence="4">Dipeptide-binding ABC transporter, periplasmic substrate-binding component</fullName>
    </recommendedName>
</protein>